<reference evidence="6" key="1">
    <citation type="submission" date="2024-04" db="EMBL/GenBank/DDBJ databases">
        <authorList>
            <person name="Shaw F."/>
            <person name="Minotto A."/>
        </authorList>
    </citation>
    <scope>NUCLEOTIDE SEQUENCE [LARGE SCALE GENOMIC DNA]</scope>
</reference>
<evidence type="ECO:0000256" key="3">
    <source>
        <dbReference type="SAM" id="SignalP"/>
    </source>
</evidence>
<gene>
    <name evidence="5" type="ORF">GFSPODELE1_LOCUS267</name>
</gene>
<keyword evidence="1 3" id="KW-0732">Signal</keyword>
<sequence>MFALVSTLAVLVPFVSAFTFSTPTDWHSSSQVVANWTTLSTDPTSFSLELNNPDLFHQALALGNNVDTSSGTLSFALGVVPASSGYTLQAVNVTNINQIFAESAPFSILDPISTSSSASSTSSGLSSASSGTGSTRTVPAATTSSTPFGVTVSNSASSGAQTTGSSVSGSGTSAGTSPSPTSFNGNGALPQLNFNMATWAVVGLTTVFGCMTVL</sequence>
<accession>A0ABP1CI62</accession>
<organism evidence="5 6">
    <name type="scientific">Somion occarium</name>
    <dbReference type="NCBI Taxonomy" id="3059160"/>
    <lineage>
        <taxon>Eukaryota</taxon>
        <taxon>Fungi</taxon>
        <taxon>Dikarya</taxon>
        <taxon>Basidiomycota</taxon>
        <taxon>Agaricomycotina</taxon>
        <taxon>Agaricomycetes</taxon>
        <taxon>Polyporales</taxon>
        <taxon>Cerrenaceae</taxon>
        <taxon>Somion</taxon>
    </lineage>
</organism>
<dbReference type="EMBL" id="OZ037944">
    <property type="protein sequence ID" value="CAL1694357.1"/>
    <property type="molecule type" value="Genomic_DNA"/>
</dbReference>
<feature type="compositionally biased region" description="Polar residues" evidence="2">
    <location>
        <begin position="136"/>
        <end position="152"/>
    </location>
</feature>
<name>A0ABP1CI62_9APHY</name>
<dbReference type="InterPro" id="IPR018466">
    <property type="entry name" value="Kre9/Knh1-like_N"/>
</dbReference>
<protein>
    <recommendedName>
        <fullName evidence="4">Yeast cell wall synthesis Kre9/Knh1-like N-terminal domain-containing protein</fullName>
    </recommendedName>
</protein>
<feature type="compositionally biased region" description="Low complexity" evidence="2">
    <location>
        <begin position="153"/>
        <end position="182"/>
    </location>
</feature>
<evidence type="ECO:0000259" key="4">
    <source>
        <dbReference type="Pfam" id="PF10342"/>
    </source>
</evidence>
<evidence type="ECO:0000256" key="1">
    <source>
        <dbReference type="ARBA" id="ARBA00022729"/>
    </source>
</evidence>
<dbReference type="Pfam" id="PF10342">
    <property type="entry name" value="Kre9_KNH"/>
    <property type="match status" value="1"/>
</dbReference>
<feature type="chain" id="PRO_5047239558" description="Yeast cell wall synthesis Kre9/Knh1-like N-terminal domain-containing protein" evidence="3">
    <location>
        <begin position="18"/>
        <end position="214"/>
    </location>
</feature>
<feature type="region of interest" description="Disordered" evidence="2">
    <location>
        <begin position="116"/>
        <end position="182"/>
    </location>
</feature>
<proteinExistence type="predicted"/>
<feature type="domain" description="Yeast cell wall synthesis Kre9/Knh1-like N-terminal" evidence="4">
    <location>
        <begin position="24"/>
        <end position="108"/>
    </location>
</feature>
<evidence type="ECO:0000313" key="6">
    <source>
        <dbReference type="Proteomes" id="UP001497453"/>
    </source>
</evidence>
<feature type="signal peptide" evidence="3">
    <location>
        <begin position="1"/>
        <end position="17"/>
    </location>
</feature>
<evidence type="ECO:0000256" key="2">
    <source>
        <dbReference type="SAM" id="MobiDB-lite"/>
    </source>
</evidence>
<keyword evidence="6" id="KW-1185">Reference proteome</keyword>
<dbReference type="Proteomes" id="UP001497453">
    <property type="component" value="Chromosome 1"/>
</dbReference>
<feature type="compositionally biased region" description="Low complexity" evidence="2">
    <location>
        <begin position="116"/>
        <end position="135"/>
    </location>
</feature>
<evidence type="ECO:0000313" key="5">
    <source>
        <dbReference type="EMBL" id="CAL1694357.1"/>
    </source>
</evidence>